<evidence type="ECO:0000313" key="3">
    <source>
        <dbReference type="Proteomes" id="UP001293254"/>
    </source>
</evidence>
<comment type="caution">
    <text evidence="2">The sequence shown here is derived from an EMBL/GenBank/DDBJ whole genome shotgun (WGS) entry which is preliminary data.</text>
</comment>
<dbReference type="AlphaFoldDB" id="A0AAE1YRR7"/>
<reference evidence="2" key="1">
    <citation type="submission" date="2020-06" db="EMBL/GenBank/DDBJ databases">
        <authorList>
            <person name="Li T."/>
            <person name="Hu X."/>
            <person name="Zhang T."/>
            <person name="Song X."/>
            <person name="Zhang H."/>
            <person name="Dai N."/>
            <person name="Sheng W."/>
            <person name="Hou X."/>
            <person name="Wei L."/>
        </authorList>
    </citation>
    <scope>NUCLEOTIDE SEQUENCE</scope>
    <source>
        <strain evidence="2">3651</strain>
        <tissue evidence="2">Leaf</tissue>
    </source>
</reference>
<dbReference type="Proteomes" id="UP001293254">
    <property type="component" value="Unassembled WGS sequence"/>
</dbReference>
<feature type="region of interest" description="Disordered" evidence="1">
    <location>
        <begin position="1"/>
        <end position="101"/>
    </location>
</feature>
<feature type="compositionally biased region" description="Gly residues" evidence="1">
    <location>
        <begin position="41"/>
        <end position="51"/>
    </location>
</feature>
<proteinExistence type="predicted"/>
<name>A0AAE1YRR7_9LAMI</name>
<accession>A0AAE1YRR7</accession>
<evidence type="ECO:0000256" key="1">
    <source>
        <dbReference type="SAM" id="MobiDB-lite"/>
    </source>
</evidence>
<organism evidence="2 3">
    <name type="scientific">Sesamum alatum</name>
    <dbReference type="NCBI Taxonomy" id="300844"/>
    <lineage>
        <taxon>Eukaryota</taxon>
        <taxon>Viridiplantae</taxon>
        <taxon>Streptophyta</taxon>
        <taxon>Embryophyta</taxon>
        <taxon>Tracheophyta</taxon>
        <taxon>Spermatophyta</taxon>
        <taxon>Magnoliopsida</taxon>
        <taxon>eudicotyledons</taxon>
        <taxon>Gunneridae</taxon>
        <taxon>Pentapetalae</taxon>
        <taxon>asterids</taxon>
        <taxon>lamiids</taxon>
        <taxon>Lamiales</taxon>
        <taxon>Pedaliaceae</taxon>
        <taxon>Sesamum</taxon>
    </lineage>
</organism>
<feature type="compositionally biased region" description="Basic and acidic residues" evidence="1">
    <location>
        <begin position="1"/>
        <end position="17"/>
    </location>
</feature>
<evidence type="ECO:0000313" key="2">
    <source>
        <dbReference type="EMBL" id="KAK4435205.1"/>
    </source>
</evidence>
<keyword evidence="3" id="KW-1185">Reference proteome</keyword>
<gene>
    <name evidence="2" type="ORF">Salat_0683800</name>
</gene>
<dbReference type="EMBL" id="JACGWO010000002">
    <property type="protein sequence ID" value="KAK4435205.1"/>
    <property type="molecule type" value="Genomic_DNA"/>
</dbReference>
<sequence>MSGQRDEKRKGWEERITGEVAVGEKVGGEWGGKQSGNDGQWNGGGAPANGRGGRRPGRSMVGRRGLSSDGGSSASDDGWQRKSLKKKKRGRGDYFCGRKGGDKSLEVSRLTVGRNKLIA</sequence>
<reference evidence="2" key="2">
    <citation type="journal article" date="2024" name="Plant">
        <title>Genomic evolution and insights into agronomic trait innovations of Sesamum species.</title>
        <authorList>
            <person name="Miao H."/>
            <person name="Wang L."/>
            <person name="Qu L."/>
            <person name="Liu H."/>
            <person name="Sun Y."/>
            <person name="Le M."/>
            <person name="Wang Q."/>
            <person name="Wei S."/>
            <person name="Zheng Y."/>
            <person name="Lin W."/>
            <person name="Duan Y."/>
            <person name="Cao H."/>
            <person name="Xiong S."/>
            <person name="Wang X."/>
            <person name="Wei L."/>
            <person name="Li C."/>
            <person name="Ma Q."/>
            <person name="Ju M."/>
            <person name="Zhao R."/>
            <person name="Li G."/>
            <person name="Mu C."/>
            <person name="Tian Q."/>
            <person name="Mei H."/>
            <person name="Zhang T."/>
            <person name="Gao T."/>
            <person name="Zhang H."/>
        </authorList>
    </citation>
    <scope>NUCLEOTIDE SEQUENCE</scope>
    <source>
        <strain evidence="2">3651</strain>
    </source>
</reference>
<feature type="compositionally biased region" description="Low complexity" evidence="1">
    <location>
        <begin position="58"/>
        <end position="77"/>
    </location>
</feature>
<protein>
    <submittedName>
        <fullName evidence="2">Uncharacterized protein</fullName>
    </submittedName>
</protein>